<organism evidence="1 3">
    <name type="scientific">Puccinia graminis f. sp. tritici</name>
    <dbReference type="NCBI Taxonomy" id="56615"/>
    <lineage>
        <taxon>Eukaryota</taxon>
        <taxon>Fungi</taxon>
        <taxon>Dikarya</taxon>
        <taxon>Basidiomycota</taxon>
        <taxon>Pucciniomycotina</taxon>
        <taxon>Pucciniomycetes</taxon>
        <taxon>Pucciniales</taxon>
        <taxon>Pucciniaceae</taxon>
        <taxon>Puccinia</taxon>
    </lineage>
</organism>
<evidence type="ECO:0000313" key="2">
    <source>
        <dbReference type="EMBL" id="KAA1081559.1"/>
    </source>
</evidence>
<proteinExistence type="predicted"/>
<dbReference type="EMBL" id="VDEP01000441">
    <property type="protein sequence ID" value="KAA1081559.1"/>
    <property type="molecule type" value="Genomic_DNA"/>
</dbReference>
<reference evidence="3 4" key="1">
    <citation type="submission" date="2019-05" db="EMBL/GenBank/DDBJ databases">
        <title>Emergence of the Ug99 lineage of the wheat stem rust pathogen through somatic hybridization.</title>
        <authorList>
            <person name="Li F."/>
            <person name="Upadhyaya N.M."/>
            <person name="Sperschneider J."/>
            <person name="Matny O."/>
            <person name="Nguyen-Phuc H."/>
            <person name="Mago R."/>
            <person name="Raley C."/>
            <person name="Miller M.E."/>
            <person name="Silverstein K.A.T."/>
            <person name="Henningsen E."/>
            <person name="Hirsch C.D."/>
            <person name="Visser B."/>
            <person name="Pretorius Z.A."/>
            <person name="Steffenson B.J."/>
            <person name="Schwessinger B."/>
            <person name="Dodds P.N."/>
            <person name="Figueroa M."/>
        </authorList>
    </citation>
    <scope>NUCLEOTIDE SEQUENCE [LARGE SCALE GENOMIC DNA]</scope>
    <source>
        <strain evidence="1">21-0</strain>
        <strain evidence="2 4">Ug99</strain>
    </source>
</reference>
<evidence type="ECO:0000313" key="4">
    <source>
        <dbReference type="Proteomes" id="UP000325313"/>
    </source>
</evidence>
<dbReference type="Proteomes" id="UP000325313">
    <property type="component" value="Unassembled WGS sequence"/>
</dbReference>
<comment type="caution">
    <text evidence="1">The sequence shown here is derived from an EMBL/GenBank/DDBJ whole genome shotgun (WGS) entry which is preliminary data.</text>
</comment>
<evidence type="ECO:0000313" key="3">
    <source>
        <dbReference type="Proteomes" id="UP000324748"/>
    </source>
</evidence>
<gene>
    <name evidence="1" type="ORF">PGT21_005405</name>
    <name evidence="2" type="ORF">PGTUg99_017371</name>
</gene>
<dbReference type="EMBL" id="VSWC01000183">
    <property type="protein sequence ID" value="KAA1068909.1"/>
    <property type="molecule type" value="Genomic_DNA"/>
</dbReference>
<accession>A0A5B0LY05</accession>
<sequence length="64" mass="7474">MQNKDPRKCAKCSDLYGVSFRIQLISIQARNFPEMTTVESGASDRFRVSQNCVLWWFSQSLEIR</sequence>
<dbReference type="AlphaFoldDB" id="A0A5B0LY05"/>
<keyword evidence="3" id="KW-1185">Reference proteome</keyword>
<dbReference type="Proteomes" id="UP000324748">
    <property type="component" value="Unassembled WGS sequence"/>
</dbReference>
<evidence type="ECO:0000313" key="1">
    <source>
        <dbReference type="EMBL" id="KAA1068909.1"/>
    </source>
</evidence>
<name>A0A5B0LY05_PUCGR</name>
<protein>
    <submittedName>
        <fullName evidence="1">Uncharacterized protein</fullName>
    </submittedName>
</protein>